<feature type="compositionally biased region" description="Polar residues" evidence="1">
    <location>
        <begin position="227"/>
        <end position="253"/>
    </location>
</feature>
<keyword evidence="2" id="KW-0472">Membrane</keyword>
<feature type="transmembrane region" description="Helical" evidence="2">
    <location>
        <begin position="135"/>
        <end position="161"/>
    </location>
</feature>
<evidence type="ECO:0000313" key="3">
    <source>
        <dbReference type="EMBL" id="CDW87347.1"/>
    </source>
</evidence>
<gene>
    <name evidence="3" type="primary">Contig885.g959</name>
    <name evidence="3" type="ORF">STYLEM_16450</name>
</gene>
<organism evidence="3 4">
    <name type="scientific">Stylonychia lemnae</name>
    <name type="common">Ciliate</name>
    <dbReference type="NCBI Taxonomy" id="5949"/>
    <lineage>
        <taxon>Eukaryota</taxon>
        <taxon>Sar</taxon>
        <taxon>Alveolata</taxon>
        <taxon>Ciliophora</taxon>
        <taxon>Intramacronucleata</taxon>
        <taxon>Spirotrichea</taxon>
        <taxon>Stichotrichia</taxon>
        <taxon>Sporadotrichida</taxon>
        <taxon>Oxytrichidae</taxon>
        <taxon>Stylonychinae</taxon>
        <taxon>Stylonychia</taxon>
    </lineage>
</organism>
<sequence>MRTGVMLILICDILALVSYIINAVLAARVRDDKQAIIENALKYIMDNKVSFPFDLDLEKLVYNSLDLMIGISSLMAGIVFFPRVVVYIYMRNEKDGYSRRKITSYVRVVTLVLQILMLLSAIIGLIILLKQSYLIISFINIPGIVAYSLVLVWVLAFDIYFSCVYHKYYKKGFNKTKKAQKTPIQDISQTASDLNTSSTVDINKPYIPDQHFGNENKSRRKSEMIHNKTSPSKRSSVYSNEQQRPSMTYNQNIDIAYQDEVTSPSKKKKKKGRRSQIY</sequence>
<evidence type="ECO:0000256" key="1">
    <source>
        <dbReference type="SAM" id="MobiDB-lite"/>
    </source>
</evidence>
<keyword evidence="2" id="KW-1133">Transmembrane helix</keyword>
<accession>A0A078B258</accession>
<name>A0A078B258_STYLE</name>
<dbReference type="InParanoid" id="A0A078B258"/>
<dbReference type="EMBL" id="CCKQ01015532">
    <property type="protein sequence ID" value="CDW87347.1"/>
    <property type="molecule type" value="Genomic_DNA"/>
</dbReference>
<protein>
    <submittedName>
        <fullName evidence="3">Uncharacterized protein</fullName>
    </submittedName>
</protein>
<keyword evidence="2" id="KW-0812">Transmembrane</keyword>
<feature type="region of interest" description="Disordered" evidence="1">
    <location>
        <begin position="199"/>
        <end position="278"/>
    </location>
</feature>
<evidence type="ECO:0000256" key="2">
    <source>
        <dbReference type="SAM" id="Phobius"/>
    </source>
</evidence>
<keyword evidence="4" id="KW-1185">Reference proteome</keyword>
<dbReference type="Proteomes" id="UP000039865">
    <property type="component" value="Unassembled WGS sequence"/>
</dbReference>
<feature type="compositionally biased region" description="Basic and acidic residues" evidence="1">
    <location>
        <begin position="212"/>
        <end position="226"/>
    </location>
</feature>
<reference evidence="3 4" key="1">
    <citation type="submission" date="2014-06" db="EMBL/GenBank/DDBJ databases">
        <authorList>
            <person name="Swart Estienne"/>
        </authorList>
    </citation>
    <scope>NUCLEOTIDE SEQUENCE [LARGE SCALE GENOMIC DNA]</scope>
    <source>
        <strain evidence="3 4">130c</strain>
    </source>
</reference>
<dbReference type="AlphaFoldDB" id="A0A078B258"/>
<proteinExistence type="predicted"/>
<feature type="compositionally biased region" description="Basic residues" evidence="1">
    <location>
        <begin position="265"/>
        <end position="278"/>
    </location>
</feature>
<evidence type="ECO:0000313" key="4">
    <source>
        <dbReference type="Proteomes" id="UP000039865"/>
    </source>
</evidence>
<feature type="transmembrane region" description="Helical" evidence="2">
    <location>
        <begin position="102"/>
        <end position="129"/>
    </location>
</feature>
<feature type="transmembrane region" description="Helical" evidence="2">
    <location>
        <begin position="67"/>
        <end position="90"/>
    </location>
</feature>